<name>A0A061EQB7_THECC</name>
<evidence type="ECO:0000313" key="2">
    <source>
        <dbReference type="Proteomes" id="UP000026915"/>
    </source>
</evidence>
<dbReference type="AlphaFoldDB" id="A0A061EQB7"/>
<accession>A0A061EQB7</accession>
<dbReference type="EMBL" id="CM001882">
    <property type="protein sequence ID" value="EOY04524.1"/>
    <property type="molecule type" value="Genomic_DNA"/>
</dbReference>
<proteinExistence type="predicted"/>
<gene>
    <name evidence="1" type="ORF">TCM_019766</name>
</gene>
<sequence>MEYYLVTWIILSSQDQEMPRFEHTISILMSVILRKCISMFQELSCLLMDLASVLTSAIRFSSLLARQPSATHRRYYRISSTPVPT</sequence>
<organism evidence="1 2">
    <name type="scientific">Theobroma cacao</name>
    <name type="common">Cacao</name>
    <name type="synonym">Cocoa</name>
    <dbReference type="NCBI Taxonomy" id="3641"/>
    <lineage>
        <taxon>Eukaryota</taxon>
        <taxon>Viridiplantae</taxon>
        <taxon>Streptophyta</taxon>
        <taxon>Embryophyta</taxon>
        <taxon>Tracheophyta</taxon>
        <taxon>Spermatophyta</taxon>
        <taxon>Magnoliopsida</taxon>
        <taxon>eudicotyledons</taxon>
        <taxon>Gunneridae</taxon>
        <taxon>Pentapetalae</taxon>
        <taxon>rosids</taxon>
        <taxon>malvids</taxon>
        <taxon>Malvales</taxon>
        <taxon>Malvaceae</taxon>
        <taxon>Byttnerioideae</taxon>
        <taxon>Theobroma</taxon>
    </lineage>
</organism>
<evidence type="ECO:0000313" key="1">
    <source>
        <dbReference type="EMBL" id="EOY04524.1"/>
    </source>
</evidence>
<dbReference type="Gramene" id="EOY04524">
    <property type="protein sequence ID" value="EOY04524"/>
    <property type="gene ID" value="TCM_019766"/>
</dbReference>
<keyword evidence="2" id="KW-1185">Reference proteome</keyword>
<reference evidence="1 2" key="1">
    <citation type="journal article" date="2013" name="Genome Biol.">
        <title>The genome sequence of the most widely cultivated cacao type and its use to identify candidate genes regulating pod color.</title>
        <authorList>
            <person name="Motamayor J.C."/>
            <person name="Mockaitis K."/>
            <person name="Schmutz J."/>
            <person name="Haiminen N."/>
            <person name="Iii D.L."/>
            <person name="Cornejo O."/>
            <person name="Findley S.D."/>
            <person name="Zheng P."/>
            <person name="Utro F."/>
            <person name="Royaert S."/>
            <person name="Saski C."/>
            <person name="Jenkins J."/>
            <person name="Podicheti R."/>
            <person name="Zhao M."/>
            <person name="Scheffler B.E."/>
            <person name="Stack J.C."/>
            <person name="Feltus F.A."/>
            <person name="Mustiga G.M."/>
            <person name="Amores F."/>
            <person name="Phillips W."/>
            <person name="Marelli J.P."/>
            <person name="May G.D."/>
            <person name="Shapiro H."/>
            <person name="Ma J."/>
            <person name="Bustamante C.D."/>
            <person name="Schnell R.J."/>
            <person name="Main D."/>
            <person name="Gilbert D."/>
            <person name="Parida L."/>
            <person name="Kuhn D.N."/>
        </authorList>
    </citation>
    <scope>NUCLEOTIDE SEQUENCE [LARGE SCALE GENOMIC DNA]</scope>
    <source>
        <strain evidence="2">cv. Matina 1-6</strain>
    </source>
</reference>
<dbReference type="Proteomes" id="UP000026915">
    <property type="component" value="Chromosome 4"/>
</dbReference>
<protein>
    <submittedName>
        <fullName evidence="1">Uncharacterized protein</fullName>
    </submittedName>
</protein>
<dbReference type="HOGENOM" id="CLU_2517144_0_0_1"/>
<dbReference type="OMA" id="RQPSANH"/>
<dbReference type="InParanoid" id="A0A061EQB7"/>